<keyword evidence="3" id="KW-0285">Flavoprotein</keyword>
<dbReference type="SUPFAM" id="SSF56176">
    <property type="entry name" value="FAD-binding/transporter-associated domain-like"/>
    <property type="match status" value="1"/>
</dbReference>
<keyword evidence="5" id="KW-0560">Oxidoreductase</keyword>
<comment type="similarity">
    <text evidence="2">Belongs to the oxygen-dependent FAD-linked oxidoreductase family.</text>
</comment>
<evidence type="ECO:0000256" key="4">
    <source>
        <dbReference type="ARBA" id="ARBA00022827"/>
    </source>
</evidence>
<evidence type="ECO:0000256" key="3">
    <source>
        <dbReference type="ARBA" id="ARBA00022630"/>
    </source>
</evidence>
<dbReference type="AlphaFoldDB" id="A0A545AG88"/>
<dbReference type="InterPro" id="IPR006094">
    <property type="entry name" value="Oxid_FAD_bind_N"/>
</dbReference>
<dbReference type="InterPro" id="IPR006093">
    <property type="entry name" value="Oxy_OxRdtase_FAD_BS"/>
</dbReference>
<reference evidence="8 9" key="1">
    <citation type="submission" date="2019-07" db="EMBL/GenBank/DDBJ databases">
        <title>Cryptosporangium phraense sp. nov., isolated from plant litter.</title>
        <authorList>
            <person name="Suriyachadkun C."/>
        </authorList>
    </citation>
    <scope>NUCLEOTIDE SEQUENCE [LARGE SCALE GENOMIC DNA]</scope>
    <source>
        <strain evidence="8 9">A-T 5661</strain>
    </source>
</reference>
<evidence type="ECO:0000256" key="6">
    <source>
        <dbReference type="SAM" id="SignalP"/>
    </source>
</evidence>
<dbReference type="Pfam" id="PF01565">
    <property type="entry name" value="FAD_binding_4"/>
    <property type="match status" value="1"/>
</dbReference>
<evidence type="ECO:0000256" key="2">
    <source>
        <dbReference type="ARBA" id="ARBA00005466"/>
    </source>
</evidence>
<dbReference type="EMBL" id="VIRS01000043">
    <property type="protein sequence ID" value="TQS40343.1"/>
    <property type="molecule type" value="Genomic_DNA"/>
</dbReference>
<dbReference type="Pfam" id="PF08031">
    <property type="entry name" value="BBE"/>
    <property type="match status" value="1"/>
</dbReference>
<evidence type="ECO:0000256" key="1">
    <source>
        <dbReference type="ARBA" id="ARBA00001974"/>
    </source>
</evidence>
<comment type="caution">
    <text evidence="8">The sequence shown here is derived from an EMBL/GenBank/DDBJ whole genome shotgun (WGS) entry which is preliminary data.</text>
</comment>
<gene>
    <name evidence="8" type="ORF">FL583_35595</name>
</gene>
<dbReference type="Proteomes" id="UP000317982">
    <property type="component" value="Unassembled WGS sequence"/>
</dbReference>
<dbReference type="PROSITE" id="PS51318">
    <property type="entry name" value="TAT"/>
    <property type="match status" value="1"/>
</dbReference>
<dbReference type="OrthoDB" id="545125at2"/>
<keyword evidence="9" id="KW-1185">Reference proteome</keyword>
<dbReference type="InterPro" id="IPR036318">
    <property type="entry name" value="FAD-bd_PCMH-like_sf"/>
</dbReference>
<dbReference type="PROSITE" id="PS00862">
    <property type="entry name" value="OX2_COVAL_FAD"/>
    <property type="match status" value="1"/>
</dbReference>
<dbReference type="GO" id="GO:0016491">
    <property type="term" value="F:oxidoreductase activity"/>
    <property type="evidence" value="ECO:0007669"/>
    <property type="project" value="UniProtKB-KW"/>
</dbReference>
<dbReference type="Gene3D" id="3.40.462.20">
    <property type="match status" value="1"/>
</dbReference>
<name>A0A545AG88_9ACTN</name>
<dbReference type="GO" id="GO:0071949">
    <property type="term" value="F:FAD binding"/>
    <property type="evidence" value="ECO:0007669"/>
    <property type="project" value="InterPro"/>
</dbReference>
<proteinExistence type="inferred from homology"/>
<keyword evidence="4" id="KW-0274">FAD</keyword>
<dbReference type="FunCoup" id="A0A545AG88">
    <property type="interactions" value="2"/>
</dbReference>
<keyword evidence="6" id="KW-0732">Signal</keyword>
<accession>A0A545AG88</accession>
<dbReference type="Gene3D" id="3.30.43.10">
    <property type="entry name" value="Uridine Diphospho-n-acetylenolpyruvylglucosamine Reductase, domain 2"/>
    <property type="match status" value="1"/>
</dbReference>
<evidence type="ECO:0000256" key="5">
    <source>
        <dbReference type="ARBA" id="ARBA00023002"/>
    </source>
</evidence>
<dbReference type="PROSITE" id="PS51387">
    <property type="entry name" value="FAD_PCMH"/>
    <property type="match status" value="1"/>
</dbReference>
<feature type="signal peptide" evidence="6">
    <location>
        <begin position="1"/>
        <end position="27"/>
    </location>
</feature>
<evidence type="ECO:0000259" key="7">
    <source>
        <dbReference type="PROSITE" id="PS51387"/>
    </source>
</evidence>
<evidence type="ECO:0000313" key="9">
    <source>
        <dbReference type="Proteomes" id="UP000317982"/>
    </source>
</evidence>
<dbReference type="InterPro" id="IPR016169">
    <property type="entry name" value="FAD-bd_PCMH_sub2"/>
</dbReference>
<comment type="cofactor">
    <cofactor evidence="1">
        <name>FAD</name>
        <dbReference type="ChEBI" id="CHEBI:57692"/>
    </cofactor>
</comment>
<evidence type="ECO:0000313" key="8">
    <source>
        <dbReference type="EMBL" id="TQS40343.1"/>
    </source>
</evidence>
<dbReference type="PANTHER" id="PTHR42973:SF39">
    <property type="entry name" value="FAD-BINDING PCMH-TYPE DOMAIN-CONTAINING PROTEIN"/>
    <property type="match status" value="1"/>
</dbReference>
<protein>
    <submittedName>
        <fullName evidence="8">FAD-binding oxidoreductase</fullName>
    </submittedName>
</protein>
<sequence length="505" mass="50769">MTGSAVNRRKFLALGALAGVAACGRAAAPPSSGAASASVAASGSAPVAAPVKAAGAGVDLPGLRRALHGKLLLPGDGGYASAATPFNTALGTRKPAAIALVADATDVRTVVTKAGGRGVPLAARSGGHSYPGYSTPTGGLVVDVGALKKITVRADNTAVVGAGARLIDVYTALAAHGRAIPAGSCPTVGIGGSTLGGGLGVVARAYGLTCDHLRSATIVTADGEIRTADANHDADLFWSLRGGGGGNSGIVTEFTFDTVPAPNVTIFTLRFPAASSARVLASWAAWMGAAPQRLTSLCAITAAATPTNRVTGTWTGSTAGLDAQLAALISAVGTPPTSRTKSTHTWLDAMRSFAGCLSKTTDACRVVRPEPFRAASRLVEKPLNAAVATKVVDVVRRQSGMVLLFDALGGAVGAPAPGDTAFVHRRATASVQIYSGRASSAGAVNAVQNALRPLVGGGAYVNYLNADQADWGAAYYGANLPRLRTVVRHFDPQGVFTFPQSVLKA</sequence>
<feature type="domain" description="FAD-binding PCMH-type" evidence="7">
    <location>
        <begin position="91"/>
        <end position="261"/>
    </location>
</feature>
<dbReference type="Gene3D" id="3.30.465.10">
    <property type="match status" value="1"/>
</dbReference>
<dbReference type="InParanoid" id="A0A545AG88"/>
<feature type="chain" id="PRO_5038546396" evidence="6">
    <location>
        <begin position="28"/>
        <end position="505"/>
    </location>
</feature>
<dbReference type="InterPro" id="IPR016166">
    <property type="entry name" value="FAD-bd_PCMH"/>
</dbReference>
<dbReference type="InterPro" id="IPR012951">
    <property type="entry name" value="BBE"/>
</dbReference>
<dbReference type="PANTHER" id="PTHR42973">
    <property type="entry name" value="BINDING OXIDOREDUCTASE, PUTATIVE (AFU_ORTHOLOGUE AFUA_1G17690)-RELATED"/>
    <property type="match status" value="1"/>
</dbReference>
<dbReference type="InterPro" id="IPR016167">
    <property type="entry name" value="FAD-bd_PCMH_sub1"/>
</dbReference>
<organism evidence="8 9">
    <name type="scientific">Cryptosporangium phraense</name>
    <dbReference type="NCBI Taxonomy" id="2593070"/>
    <lineage>
        <taxon>Bacteria</taxon>
        <taxon>Bacillati</taxon>
        <taxon>Actinomycetota</taxon>
        <taxon>Actinomycetes</taxon>
        <taxon>Cryptosporangiales</taxon>
        <taxon>Cryptosporangiaceae</taxon>
        <taxon>Cryptosporangium</taxon>
    </lineage>
</organism>
<dbReference type="InterPro" id="IPR050416">
    <property type="entry name" value="FAD-linked_Oxidoreductase"/>
</dbReference>
<dbReference type="InterPro" id="IPR006311">
    <property type="entry name" value="TAT_signal"/>
</dbReference>